<sequence length="185" mass="20263">MNPLQSLSLAGSYARPSKLYRYSQRQWLERSLTQGEFRLCPPASTAYAMAGSDQIMPFGPKPAAMPTGFLTLSMASAWDDFLFDAFGGADCCLVIHDVEAFGERVHRAAQRVLPSWAGIDAAISYGKPSPLGAVFSKARQLAAEKEWLFAWRPTQRTLSGNPVVIRLGSIEGIAELRERSKDPAP</sequence>
<name>A0ABU6JIU5_9BURK</name>
<organism evidence="1 2">
    <name type="scientific">Noviherbaspirillum album</name>
    <dbReference type="NCBI Taxonomy" id="3080276"/>
    <lineage>
        <taxon>Bacteria</taxon>
        <taxon>Pseudomonadati</taxon>
        <taxon>Pseudomonadota</taxon>
        <taxon>Betaproteobacteria</taxon>
        <taxon>Burkholderiales</taxon>
        <taxon>Oxalobacteraceae</taxon>
        <taxon>Noviherbaspirillum</taxon>
    </lineage>
</organism>
<dbReference type="Proteomes" id="UP001352263">
    <property type="component" value="Unassembled WGS sequence"/>
</dbReference>
<dbReference type="RefSeq" id="WP_326510228.1">
    <property type="nucleotide sequence ID" value="NZ_JAWIIV010000063.1"/>
</dbReference>
<gene>
    <name evidence="1" type="ORF">RY831_31270</name>
</gene>
<evidence type="ECO:0000313" key="1">
    <source>
        <dbReference type="EMBL" id="MEC4723617.1"/>
    </source>
</evidence>
<evidence type="ECO:0000313" key="2">
    <source>
        <dbReference type="Proteomes" id="UP001352263"/>
    </source>
</evidence>
<comment type="caution">
    <text evidence="1">The sequence shown here is derived from an EMBL/GenBank/DDBJ whole genome shotgun (WGS) entry which is preliminary data.</text>
</comment>
<protein>
    <recommendedName>
        <fullName evidence="3">RES domain-containing protein</fullName>
    </recommendedName>
</protein>
<accession>A0ABU6JIU5</accession>
<reference evidence="1 2" key="1">
    <citation type="submission" date="2023-10" db="EMBL/GenBank/DDBJ databases">
        <title>Noviherbaspirillum sp. CPCC 100848 genome assembly.</title>
        <authorList>
            <person name="Li X.Y."/>
            <person name="Fang X.M."/>
        </authorList>
    </citation>
    <scope>NUCLEOTIDE SEQUENCE [LARGE SCALE GENOMIC DNA]</scope>
    <source>
        <strain evidence="1 2">CPCC 100848</strain>
    </source>
</reference>
<keyword evidence="2" id="KW-1185">Reference proteome</keyword>
<dbReference type="EMBL" id="JAWIIV010000063">
    <property type="protein sequence ID" value="MEC4723617.1"/>
    <property type="molecule type" value="Genomic_DNA"/>
</dbReference>
<evidence type="ECO:0008006" key="3">
    <source>
        <dbReference type="Google" id="ProtNLM"/>
    </source>
</evidence>
<proteinExistence type="predicted"/>